<dbReference type="OrthoDB" id="9983560at2759"/>
<keyword evidence="2" id="KW-0560">Oxidoreductase</keyword>
<dbReference type="InterPro" id="IPR016166">
    <property type="entry name" value="FAD-bd_PCMH"/>
</dbReference>
<dbReference type="SUPFAM" id="SSF56176">
    <property type="entry name" value="FAD-binding/transporter-associated domain-like"/>
    <property type="match status" value="1"/>
</dbReference>
<dbReference type="InterPro" id="IPR006094">
    <property type="entry name" value="Oxid_FAD_bind_N"/>
</dbReference>
<dbReference type="Pfam" id="PF08031">
    <property type="entry name" value="BBE"/>
    <property type="match status" value="1"/>
</dbReference>
<proteinExistence type="inferred from homology"/>
<organism evidence="4 5">
    <name type="scientific">Gymnopus androsaceus JB14</name>
    <dbReference type="NCBI Taxonomy" id="1447944"/>
    <lineage>
        <taxon>Eukaryota</taxon>
        <taxon>Fungi</taxon>
        <taxon>Dikarya</taxon>
        <taxon>Basidiomycota</taxon>
        <taxon>Agaricomycotina</taxon>
        <taxon>Agaricomycetes</taxon>
        <taxon>Agaricomycetidae</taxon>
        <taxon>Agaricales</taxon>
        <taxon>Marasmiineae</taxon>
        <taxon>Omphalotaceae</taxon>
        <taxon>Gymnopus</taxon>
    </lineage>
</organism>
<feature type="domain" description="FAD-binding PCMH-type" evidence="3">
    <location>
        <begin position="118"/>
        <end position="302"/>
    </location>
</feature>
<dbReference type="EMBL" id="ML769490">
    <property type="protein sequence ID" value="KAE9397912.1"/>
    <property type="molecule type" value="Genomic_DNA"/>
</dbReference>
<dbReference type="GO" id="GO:0016491">
    <property type="term" value="F:oxidoreductase activity"/>
    <property type="evidence" value="ECO:0007669"/>
    <property type="project" value="UniProtKB-KW"/>
</dbReference>
<dbReference type="Gene3D" id="3.30.465.10">
    <property type="match status" value="2"/>
</dbReference>
<evidence type="ECO:0000259" key="3">
    <source>
        <dbReference type="PROSITE" id="PS51387"/>
    </source>
</evidence>
<dbReference type="AlphaFoldDB" id="A0A6A4HGX4"/>
<dbReference type="PROSITE" id="PS51387">
    <property type="entry name" value="FAD_PCMH"/>
    <property type="match status" value="1"/>
</dbReference>
<evidence type="ECO:0000313" key="5">
    <source>
        <dbReference type="Proteomes" id="UP000799118"/>
    </source>
</evidence>
<gene>
    <name evidence="4" type="ORF">BT96DRAFT_976687</name>
</gene>
<dbReference type="PANTHER" id="PTHR13878">
    <property type="entry name" value="GULONOLACTONE OXIDASE"/>
    <property type="match status" value="1"/>
</dbReference>
<evidence type="ECO:0000256" key="2">
    <source>
        <dbReference type="ARBA" id="ARBA00023002"/>
    </source>
</evidence>
<protein>
    <submittedName>
        <fullName evidence="4">FAD-binding domain-containing protein</fullName>
    </submittedName>
</protein>
<dbReference type="Pfam" id="PF01565">
    <property type="entry name" value="FAD_binding_4"/>
    <property type="match status" value="1"/>
</dbReference>
<dbReference type="Gene3D" id="3.40.462.20">
    <property type="match status" value="1"/>
</dbReference>
<evidence type="ECO:0000256" key="1">
    <source>
        <dbReference type="ARBA" id="ARBA00005466"/>
    </source>
</evidence>
<dbReference type="PANTHER" id="PTHR13878:SF91">
    <property type="entry name" value="FAD BINDING DOMAIN PROTEIN (AFU_ORTHOLOGUE AFUA_6G12070)-RELATED"/>
    <property type="match status" value="1"/>
</dbReference>
<sequence length="567" mass="61880">MAASIVQSASNIKSEGAYPSSEAWVALNTSVDGRLQPGIPFARPCFPLASNETKGHFSPSDCNIVEADYLNHLSISNTVGGYINTQWETCQRTGQECLLDWTLPSNAAATMPPRICSQGSVPTFAIDVRNATDVLRGLEFSKEYNISLAIKNTGHDYKGRSGGPGALALWLHNLKSIEFAPNFIPQNCPSAMRTEYAVTVGAGVQFSDLIPFATEHNITIPSGGDLSVGAAGGYPQGGGHGILSNVYGLAADRVLEYEVITPRGEHIIANDCQYSDLFYALRGGGGGTFGVVLKMTTKALPGMPVNAVFSTFNSTVPGNRLEFIRFMVENSLTWAQQGWGTYIIPSEGILLANTVLQPAAANESMKELREFMTGNLTGTFLMTVEPNYETFFNNYIGALIHVPVGVPLTPASRLIPVQSFSENREQLISTLNDIQNVDILIAFGTTPFLFGSNNRTSVTPAWRDSLWHVVFGDIWNYDTSTTDISQKYSNLSAVANGLRDFTPDSGAYQNEADVYEPNHEESFWGNNYPLLLSIKQKYDPDHILDCWQCVGWRGPSSPQYSCYIEGF</sequence>
<dbReference type="InterPro" id="IPR016169">
    <property type="entry name" value="FAD-bd_PCMH_sub2"/>
</dbReference>
<comment type="similarity">
    <text evidence="1">Belongs to the oxygen-dependent FAD-linked oxidoreductase family.</text>
</comment>
<evidence type="ECO:0000313" key="4">
    <source>
        <dbReference type="EMBL" id="KAE9397912.1"/>
    </source>
</evidence>
<keyword evidence="5" id="KW-1185">Reference proteome</keyword>
<dbReference type="Proteomes" id="UP000799118">
    <property type="component" value="Unassembled WGS sequence"/>
</dbReference>
<accession>A0A6A4HGX4</accession>
<dbReference type="InterPro" id="IPR012951">
    <property type="entry name" value="BBE"/>
</dbReference>
<dbReference type="InterPro" id="IPR050432">
    <property type="entry name" value="FAD-linked_Oxidoreductases_BP"/>
</dbReference>
<name>A0A6A4HGX4_9AGAR</name>
<dbReference type="InterPro" id="IPR036318">
    <property type="entry name" value="FAD-bd_PCMH-like_sf"/>
</dbReference>
<reference evidence="4" key="1">
    <citation type="journal article" date="2019" name="Environ. Microbiol.">
        <title>Fungal ecological strategies reflected in gene transcription - a case study of two litter decomposers.</title>
        <authorList>
            <person name="Barbi F."/>
            <person name="Kohler A."/>
            <person name="Barry K."/>
            <person name="Baskaran P."/>
            <person name="Daum C."/>
            <person name="Fauchery L."/>
            <person name="Ihrmark K."/>
            <person name="Kuo A."/>
            <person name="LaButti K."/>
            <person name="Lipzen A."/>
            <person name="Morin E."/>
            <person name="Grigoriev I.V."/>
            <person name="Henrissat B."/>
            <person name="Lindahl B."/>
            <person name="Martin F."/>
        </authorList>
    </citation>
    <scope>NUCLEOTIDE SEQUENCE</scope>
    <source>
        <strain evidence="4">JB14</strain>
    </source>
</reference>
<dbReference type="GO" id="GO:0071949">
    <property type="term" value="F:FAD binding"/>
    <property type="evidence" value="ECO:0007669"/>
    <property type="project" value="InterPro"/>
</dbReference>